<dbReference type="RefSeq" id="XP_001305676.1">
    <property type="nucleotide sequence ID" value="XM_001305675.1"/>
</dbReference>
<evidence type="ECO:0000256" key="2">
    <source>
        <dbReference type="ARBA" id="ARBA00023043"/>
    </source>
</evidence>
<dbReference type="InParanoid" id="A2FQS5"/>
<dbReference type="AlphaFoldDB" id="A2FQS5"/>
<gene>
    <name evidence="4" type="ORF">TVAG_334490</name>
</gene>
<keyword evidence="5" id="KW-1185">Reference proteome</keyword>
<keyword evidence="1" id="KW-0677">Repeat</keyword>
<dbReference type="Gene3D" id="1.25.40.20">
    <property type="entry name" value="Ankyrin repeat-containing domain"/>
    <property type="match status" value="1"/>
</dbReference>
<proteinExistence type="predicted"/>
<evidence type="ECO:0000313" key="4">
    <source>
        <dbReference type="EMBL" id="EAX92746.1"/>
    </source>
</evidence>
<dbReference type="PANTHER" id="PTHR24188:SF29">
    <property type="entry name" value="GH09064P"/>
    <property type="match status" value="1"/>
</dbReference>
<sequence>MNPLIWASMSNHIEVVKYLISNGVNIDARDKGGSTALIQAAFNDNVGIVECLISAGADKDVRNIKGETALSLAYGQTKQYLRSITGIDDYSDYSY</sequence>
<dbReference type="OMA" id="VGIVECL"/>
<dbReference type="KEGG" id="tva:4750459"/>
<reference evidence="4" key="2">
    <citation type="journal article" date="2007" name="Science">
        <title>Draft genome sequence of the sexually transmitted pathogen Trichomonas vaginalis.</title>
        <authorList>
            <person name="Carlton J.M."/>
            <person name="Hirt R.P."/>
            <person name="Silva J.C."/>
            <person name="Delcher A.L."/>
            <person name="Schatz M."/>
            <person name="Zhao Q."/>
            <person name="Wortman J.R."/>
            <person name="Bidwell S.L."/>
            <person name="Alsmark U.C.M."/>
            <person name="Besteiro S."/>
            <person name="Sicheritz-Ponten T."/>
            <person name="Noel C.J."/>
            <person name="Dacks J.B."/>
            <person name="Foster P.G."/>
            <person name="Simillion C."/>
            <person name="Van de Peer Y."/>
            <person name="Miranda-Saavedra D."/>
            <person name="Barton G.J."/>
            <person name="Westrop G.D."/>
            <person name="Mueller S."/>
            <person name="Dessi D."/>
            <person name="Fiori P.L."/>
            <person name="Ren Q."/>
            <person name="Paulsen I."/>
            <person name="Zhang H."/>
            <person name="Bastida-Corcuera F.D."/>
            <person name="Simoes-Barbosa A."/>
            <person name="Brown M.T."/>
            <person name="Hayes R.D."/>
            <person name="Mukherjee M."/>
            <person name="Okumura C.Y."/>
            <person name="Schneider R."/>
            <person name="Smith A.J."/>
            <person name="Vanacova S."/>
            <person name="Villalvazo M."/>
            <person name="Haas B.J."/>
            <person name="Pertea M."/>
            <person name="Feldblyum T.V."/>
            <person name="Utterback T.R."/>
            <person name="Shu C.L."/>
            <person name="Osoegawa K."/>
            <person name="de Jong P.J."/>
            <person name="Hrdy I."/>
            <person name="Horvathova L."/>
            <person name="Zubacova Z."/>
            <person name="Dolezal P."/>
            <person name="Malik S.B."/>
            <person name="Logsdon J.M. Jr."/>
            <person name="Henze K."/>
            <person name="Gupta A."/>
            <person name="Wang C.C."/>
            <person name="Dunne R.L."/>
            <person name="Upcroft J.A."/>
            <person name="Upcroft P."/>
            <person name="White O."/>
            <person name="Salzberg S.L."/>
            <person name="Tang P."/>
            <person name="Chiu C.-H."/>
            <person name="Lee Y.-S."/>
            <person name="Embley T.M."/>
            <person name="Coombs G.H."/>
            <person name="Mottram J.C."/>
            <person name="Tachezy J."/>
            <person name="Fraser-Liggett C.M."/>
            <person name="Johnson P.J."/>
        </authorList>
    </citation>
    <scope>NUCLEOTIDE SEQUENCE [LARGE SCALE GENOMIC DNA]</scope>
    <source>
        <strain evidence="4">G3</strain>
    </source>
</reference>
<dbReference type="InterPro" id="IPR002110">
    <property type="entry name" value="Ankyrin_rpt"/>
</dbReference>
<dbReference type="OrthoDB" id="194358at2759"/>
<reference evidence="4" key="1">
    <citation type="submission" date="2006-10" db="EMBL/GenBank/DDBJ databases">
        <authorList>
            <person name="Amadeo P."/>
            <person name="Zhao Q."/>
            <person name="Wortman J."/>
            <person name="Fraser-Liggett C."/>
            <person name="Carlton J."/>
        </authorList>
    </citation>
    <scope>NUCLEOTIDE SEQUENCE</scope>
    <source>
        <strain evidence="4">G3</strain>
    </source>
</reference>
<feature type="repeat" description="ANK" evidence="3">
    <location>
        <begin position="1"/>
        <end position="31"/>
    </location>
</feature>
<dbReference type="Proteomes" id="UP000001542">
    <property type="component" value="Unassembled WGS sequence"/>
</dbReference>
<dbReference type="PROSITE" id="PS50088">
    <property type="entry name" value="ANK_REPEAT"/>
    <property type="match status" value="2"/>
</dbReference>
<dbReference type="PROSITE" id="PS50297">
    <property type="entry name" value="ANK_REP_REGION"/>
    <property type="match status" value="2"/>
</dbReference>
<dbReference type="VEuPathDB" id="TrichDB:TVAGG3_0478990"/>
<dbReference type="STRING" id="5722.A2FQS5"/>
<dbReference type="VEuPathDB" id="TrichDB:TVAG_334490"/>
<evidence type="ECO:0000256" key="1">
    <source>
        <dbReference type="ARBA" id="ARBA00022737"/>
    </source>
</evidence>
<organism evidence="4 5">
    <name type="scientific">Trichomonas vaginalis (strain ATCC PRA-98 / G3)</name>
    <dbReference type="NCBI Taxonomy" id="412133"/>
    <lineage>
        <taxon>Eukaryota</taxon>
        <taxon>Metamonada</taxon>
        <taxon>Parabasalia</taxon>
        <taxon>Trichomonadida</taxon>
        <taxon>Trichomonadidae</taxon>
        <taxon>Trichomonas</taxon>
    </lineage>
</organism>
<dbReference type="PANTHER" id="PTHR24188">
    <property type="entry name" value="ANKYRIN REPEAT PROTEIN"/>
    <property type="match status" value="1"/>
</dbReference>
<keyword evidence="2 3" id="KW-0040">ANK repeat</keyword>
<evidence type="ECO:0000256" key="3">
    <source>
        <dbReference type="PROSITE-ProRule" id="PRU00023"/>
    </source>
</evidence>
<dbReference type="InterPro" id="IPR036770">
    <property type="entry name" value="Ankyrin_rpt-contain_sf"/>
</dbReference>
<dbReference type="SMART" id="SM00248">
    <property type="entry name" value="ANK"/>
    <property type="match status" value="2"/>
</dbReference>
<dbReference type="SUPFAM" id="SSF48403">
    <property type="entry name" value="Ankyrin repeat"/>
    <property type="match status" value="1"/>
</dbReference>
<feature type="repeat" description="ANK" evidence="3">
    <location>
        <begin position="32"/>
        <end position="64"/>
    </location>
</feature>
<evidence type="ECO:0000313" key="5">
    <source>
        <dbReference type="Proteomes" id="UP000001542"/>
    </source>
</evidence>
<dbReference type="Pfam" id="PF12796">
    <property type="entry name" value="Ank_2"/>
    <property type="match status" value="1"/>
</dbReference>
<name>A2FQS5_TRIV3</name>
<accession>A2FQS5</accession>
<dbReference type="SMR" id="A2FQS5"/>
<dbReference type="EMBL" id="DS113949">
    <property type="protein sequence ID" value="EAX92746.1"/>
    <property type="molecule type" value="Genomic_DNA"/>
</dbReference>
<protein>
    <submittedName>
        <fullName evidence="4">Ankyrin repeat protein, putative</fullName>
    </submittedName>
</protein>